<keyword evidence="4" id="KW-1185">Reference proteome</keyword>
<organism evidence="3 4">
    <name type="scientific">Dactylosporangium matsuzakiense</name>
    <dbReference type="NCBI Taxonomy" id="53360"/>
    <lineage>
        <taxon>Bacteria</taxon>
        <taxon>Bacillati</taxon>
        <taxon>Actinomycetota</taxon>
        <taxon>Actinomycetes</taxon>
        <taxon>Micromonosporales</taxon>
        <taxon>Micromonosporaceae</taxon>
        <taxon>Dactylosporangium</taxon>
    </lineage>
</organism>
<reference evidence="3" key="1">
    <citation type="journal article" date="2014" name="Int. J. Syst. Evol. Microbiol.">
        <title>Complete genome sequence of Corynebacterium casei LMG S-19264T (=DSM 44701T), isolated from a smear-ripened cheese.</title>
        <authorList>
            <consortium name="US DOE Joint Genome Institute (JGI-PGF)"/>
            <person name="Walter F."/>
            <person name="Albersmeier A."/>
            <person name="Kalinowski J."/>
            <person name="Ruckert C."/>
        </authorList>
    </citation>
    <scope>NUCLEOTIDE SEQUENCE</scope>
    <source>
        <strain evidence="3">VKM Ac-1321</strain>
    </source>
</reference>
<evidence type="ECO:0000256" key="1">
    <source>
        <dbReference type="SAM" id="SignalP"/>
    </source>
</evidence>
<dbReference type="SUPFAM" id="SSF50370">
    <property type="entry name" value="Ricin B-like lectins"/>
    <property type="match status" value="1"/>
</dbReference>
<evidence type="ECO:0000313" key="3">
    <source>
        <dbReference type="EMBL" id="GLL02098.1"/>
    </source>
</evidence>
<dbReference type="RefSeq" id="WP_271189191.1">
    <property type="nucleotide sequence ID" value="NZ_BSFP01000021.1"/>
</dbReference>
<feature type="chain" id="PRO_5040775672" description="Ricin B lectin domain-containing protein" evidence="1">
    <location>
        <begin position="31"/>
        <end position="444"/>
    </location>
</feature>
<keyword evidence="1" id="KW-0732">Signal</keyword>
<proteinExistence type="predicted"/>
<dbReference type="SUPFAM" id="SSF53474">
    <property type="entry name" value="alpha/beta-Hydrolases"/>
    <property type="match status" value="1"/>
</dbReference>
<dbReference type="EMBL" id="BSFP01000021">
    <property type="protein sequence ID" value="GLL02098.1"/>
    <property type="molecule type" value="Genomic_DNA"/>
</dbReference>
<feature type="domain" description="Ricin B lectin" evidence="2">
    <location>
        <begin position="308"/>
        <end position="442"/>
    </location>
</feature>
<dbReference type="SMART" id="SM00458">
    <property type="entry name" value="RICIN"/>
    <property type="match status" value="1"/>
</dbReference>
<dbReference type="PROSITE" id="PS50231">
    <property type="entry name" value="RICIN_B_LECTIN"/>
    <property type="match status" value="1"/>
</dbReference>
<protein>
    <recommendedName>
        <fullName evidence="2">Ricin B lectin domain-containing protein</fullName>
    </recommendedName>
</protein>
<dbReference type="Gene3D" id="2.80.10.50">
    <property type="match status" value="1"/>
</dbReference>
<dbReference type="Pfam" id="PF14200">
    <property type="entry name" value="RicinB_lectin_2"/>
    <property type="match status" value="2"/>
</dbReference>
<sequence length="444" mass="46233">MQRRNFLRLGAAGAVSAGAASWLGTWQANAGTAAPLRVAPTTPFAVGVRQYTWMRGTRQITASVYYPATGAAGGSAVTNAPVAPGVFPVCEYTHGSGASPQGGFGQIRPLVAAGFIVPAPNFHSASVGDASNGNLPKDVSEVLTRTLALNTTGGDPLAGHIDTAAGIGVSGYSMGGMTTNALLTTYPDPRITVAVPISCVRMGGPSSTVRAKVMFIHGDRDQVCAYSSAHQSYGEMAAPKGFLTFVGADHGGTGWGNTSTVAMRTMVDWMRWGLYGDLAARDRLTADATSSSSRWEFVPGPTEPPPASTYYNLVAQHSGKVAEVAGASTAAGAGLVQWTSNGGQHQQFAFIDAGSGYVRVKARHSGLVLQVAGTASGADITQQPDTNAVGQQWQITEQGGTVSLINRQSNLAWDVWERSTADGARISQYAYSGNPNQRFTRRAV</sequence>
<name>A0A9W6NME9_9ACTN</name>
<reference evidence="3" key="2">
    <citation type="submission" date="2023-01" db="EMBL/GenBank/DDBJ databases">
        <authorList>
            <person name="Sun Q."/>
            <person name="Evtushenko L."/>
        </authorList>
    </citation>
    <scope>NUCLEOTIDE SEQUENCE</scope>
    <source>
        <strain evidence="3">VKM Ac-1321</strain>
    </source>
</reference>
<dbReference type="InterPro" id="IPR035992">
    <property type="entry name" value="Ricin_B-like_lectins"/>
</dbReference>
<dbReference type="AlphaFoldDB" id="A0A9W6NME9"/>
<evidence type="ECO:0000259" key="2">
    <source>
        <dbReference type="SMART" id="SM00458"/>
    </source>
</evidence>
<dbReference type="InterPro" id="IPR000772">
    <property type="entry name" value="Ricin_B_lectin"/>
</dbReference>
<dbReference type="CDD" id="cd00161">
    <property type="entry name" value="beta-trefoil_Ricin-like"/>
    <property type="match status" value="1"/>
</dbReference>
<dbReference type="PROSITE" id="PS51318">
    <property type="entry name" value="TAT"/>
    <property type="match status" value="1"/>
</dbReference>
<dbReference type="Proteomes" id="UP001143480">
    <property type="component" value="Unassembled WGS sequence"/>
</dbReference>
<comment type="caution">
    <text evidence="3">The sequence shown here is derived from an EMBL/GenBank/DDBJ whole genome shotgun (WGS) entry which is preliminary data.</text>
</comment>
<dbReference type="InterPro" id="IPR029058">
    <property type="entry name" value="AB_hydrolase_fold"/>
</dbReference>
<gene>
    <name evidence="3" type="ORF">GCM10017581_038400</name>
</gene>
<dbReference type="Gene3D" id="3.40.50.1820">
    <property type="entry name" value="alpha/beta hydrolase"/>
    <property type="match status" value="1"/>
</dbReference>
<accession>A0A9W6NME9</accession>
<feature type="signal peptide" evidence="1">
    <location>
        <begin position="1"/>
        <end position="30"/>
    </location>
</feature>
<evidence type="ECO:0000313" key="4">
    <source>
        <dbReference type="Proteomes" id="UP001143480"/>
    </source>
</evidence>
<dbReference type="InterPro" id="IPR006311">
    <property type="entry name" value="TAT_signal"/>
</dbReference>